<keyword evidence="2" id="KW-1185">Reference proteome</keyword>
<proteinExistence type="predicted"/>
<evidence type="ECO:0000313" key="2">
    <source>
        <dbReference type="Proteomes" id="UP000798662"/>
    </source>
</evidence>
<protein>
    <submittedName>
        <fullName evidence="1">Uncharacterized protein</fullName>
    </submittedName>
</protein>
<name>A0ACC3CK61_PYRYE</name>
<organism evidence="1 2">
    <name type="scientific">Pyropia yezoensis</name>
    <name type="common">Susabi-nori</name>
    <name type="synonym">Porphyra yezoensis</name>
    <dbReference type="NCBI Taxonomy" id="2788"/>
    <lineage>
        <taxon>Eukaryota</taxon>
        <taxon>Rhodophyta</taxon>
        <taxon>Bangiophyceae</taxon>
        <taxon>Bangiales</taxon>
        <taxon>Bangiaceae</taxon>
        <taxon>Pyropia</taxon>
    </lineage>
</organism>
<gene>
    <name evidence="1" type="ORF">I4F81_012863</name>
</gene>
<evidence type="ECO:0000313" key="1">
    <source>
        <dbReference type="EMBL" id="KAK1870403.1"/>
    </source>
</evidence>
<dbReference type="EMBL" id="CM020620">
    <property type="protein sequence ID" value="KAK1870403.1"/>
    <property type="molecule type" value="Genomic_DNA"/>
</dbReference>
<comment type="caution">
    <text evidence="1">The sequence shown here is derived from an EMBL/GenBank/DDBJ whole genome shotgun (WGS) entry which is preliminary data.</text>
</comment>
<dbReference type="Proteomes" id="UP000798662">
    <property type="component" value="Chromosome 3"/>
</dbReference>
<sequence>MAVATTLAGAYVPEVAPSGVAAVVSMSPSVQACGLPELRVLRHKVWRNGVGKWAGAGERAAGAQHDGMRVGVGRGAVCGRRGVCAAAEMTVRVVAMTALLVGDMPGPAFLVCLWGVMAGR</sequence>
<reference evidence="1" key="1">
    <citation type="submission" date="2019-11" db="EMBL/GenBank/DDBJ databases">
        <title>Nori genome reveals adaptations in red seaweeds to the harsh intertidal environment.</title>
        <authorList>
            <person name="Wang D."/>
            <person name="Mao Y."/>
        </authorList>
    </citation>
    <scope>NUCLEOTIDE SEQUENCE</scope>
    <source>
        <tissue evidence="1">Gametophyte</tissue>
    </source>
</reference>
<accession>A0ACC3CK61</accession>